<reference evidence="4 5" key="1">
    <citation type="submission" date="2024-09" db="EMBL/GenBank/DDBJ databases">
        <authorList>
            <person name="Sun Q."/>
            <person name="Mori K."/>
        </authorList>
    </citation>
    <scope>NUCLEOTIDE SEQUENCE [LARGE SCALE GENOMIC DNA]</scope>
    <source>
        <strain evidence="4 5">CECT 8286</strain>
    </source>
</reference>
<dbReference type="EMBL" id="JBHMEZ010000001">
    <property type="protein sequence ID" value="MFB9051591.1"/>
    <property type="molecule type" value="Genomic_DNA"/>
</dbReference>
<dbReference type="Pfam" id="PF04397">
    <property type="entry name" value="LytTR"/>
    <property type="match status" value="1"/>
</dbReference>
<gene>
    <name evidence="4" type="ORF">ACFFVB_00740</name>
</gene>
<evidence type="ECO:0000259" key="3">
    <source>
        <dbReference type="PROSITE" id="PS50930"/>
    </source>
</evidence>
<name>A0ABV5EWM7_9FLAO</name>
<dbReference type="Gene3D" id="2.40.50.1020">
    <property type="entry name" value="LytTr DNA-binding domain"/>
    <property type="match status" value="1"/>
</dbReference>
<sequence>MRPYTTIIIDDEPPARMRLLKLLGNFPSTFNVIDEAEDGTDAKEKIEALKPDLIFLDIEMPELTGFELLEQLDVIPIVIFCTAYDQYSLKAFETNSVDYLLKPVKLERLQQSVNKLKLFSKNPISQNVLELIKELSAQKEEKKMTSITVKKGEKLFFVKLEDISHFQAEERYVKVHAINETYLTEESLLTLASKLPNQFIRIHRSTIINKEYVHDIQKYFNSRFIITLNNKIKTNITSGRSYNTAIKNWIEA</sequence>
<protein>
    <submittedName>
        <fullName evidence="4">LytR/AlgR family response regulator transcription factor</fullName>
    </submittedName>
</protein>
<dbReference type="InterPro" id="IPR011006">
    <property type="entry name" value="CheY-like_superfamily"/>
</dbReference>
<evidence type="ECO:0000313" key="4">
    <source>
        <dbReference type="EMBL" id="MFB9051591.1"/>
    </source>
</evidence>
<dbReference type="PANTHER" id="PTHR37299:SF1">
    <property type="entry name" value="STAGE 0 SPORULATION PROTEIN A HOMOLOG"/>
    <property type="match status" value="1"/>
</dbReference>
<dbReference type="PROSITE" id="PS50930">
    <property type="entry name" value="HTH_LYTTR"/>
    <property type="match status" value="1"/>
</dbReference>
<feature type="domain" description="HTH LytTR-type" evidence="3">
    <location>
        <begin position="147"/>
        <end position="252"/>
    </location>
</feature>
<keyword evidence="1" id="KW-0597">Phosphoprotein</keyword>
<dbReference type="SMART" id="SM00448">
    <property type="entry name" value="REC"/>
    <property type="match status" value="1"/>
</dbReference>
<comment type="caution">
    <text evidence="4">The sequence shown here is derived from an EMBL/GenBank/DDBJ whole genome shotgun (WGS) entry which is preliminary data.</text>
</comment>
<dbReference type="Gene3D" id="3.40.50.2300">
    <property type="match status" value="1"/>
</dbReference>
<dbReference type="InterPro" id="IPR001789">
    <property type="entry name" value="Sig_transdc_resp-reg_receiver"/>
</dbReference>
<dbReference type="SMART" id="SM00850">
    <property type="entry name" value="LytTR"/>
    <property type="match status" value="1"/>
</dbReference>
<proteinExistence type="predicted"/>
<feature type="modified residue" description="4-aspartylphosphate" evidence="1">
    <location>
        <position position="57"/>
    </location>
</feature>
<evidence type="ECO:0000256" key="1">
    <source>
        <dbReference type="PROSITE-ProRule" id="PRU00169"/>
    </source>
</evidence>
<dbReference type="Pfam" id="PF00072">
    <property type="entry name" value="Response_reg"/>
    <property type="match status" value="1"/>
</dbReference>
<keyword evidence="5" id="KW-1185">Reference proteome</keyword>
<dbReference type="RefSeq" id="WP_382380160.1">
    <property type="nucleotide sequence ID" value="NZ_JBHMEZ010000001.1"/>
</dbReference>
<dbReference type="PANTHER" id="PTHR37299">
    <property type="entry name" value="TRANSCRIPTIONAL REGULATOR-RELATED"/>
    <property type="match status" value="1"/>
</dbReference>
<dbReference type="InterPro" id="IPR007492">
    <property type="entry name" value="LytTR_DNA-bd_dom"/>
</dbReference>
<dbReference type="Proteomes" id="UP001589605">
    <property type="component" value="Unassembled WGS sequence"/>
</dbReference>
<evidence type="ECO:0000313" key="5">
    <source>
        <dbReference type="Proteomes" id="UP001589605"/>
    </source>
</evidence>
<accession>A0ABV5EWM7</accession>
<dbReference type="SUPFAM" id="SSF52172">
    <property type="entry name" value="CheY-like"/>
    <property type="match status" value="1"/>
</dbReference>
<organism evidence="4 5">
    <name type="scientific">Formosa undariae</name>
    <dbReference type="NCBI Taxonomy" id="1325436"/>
    <lineage>
        <taxon>Bacteria</taxon>
        <taxon>Pseudomonadati</taxon>
        <taxon>Bacteroidota</taxon>
        <taxon>Flavobacteriia</taxon>
        <taxon>Flavobacteriales</taxon>
        <taxon>Flavobacteriaceae</taxon>
        <taxon>Formosa</taxon>
    </lineage>
</organism>
<dbReference type="InterPro" id="IPR046947">
    <property type="entry name" value="LytR-like"/>
</dbReference>
<dbReference type="PROSITE" id="PS50110">
    <property type="entry name" value="RESPONSE_REGULATORY"/>
    <property type="match status" value="1"/>
</dbReference>
<evidence type="ECO:0000259" key="2">
    <source>
        <dbReference type="PROSITE" id="PS50110"/>
    </source>
</evidence>
<feature type="domain" description="Response regulatory" evidence="2">
    <location>
        <begin position="5"/>
        <end position="117"/>
    </location>
</feature>